<evidence type="ECO:0000313" key="3">
    <source>
        <dbReference type="Proteomes" id="UP000016932"/>
    </source>
</evidence>
<evidence type="ECO:0000256" key="1">
    <source>
        <dbReference type="SAM" id="MobiDB-lite"/>
    </source>
</evidence>
<accession>M3AI51</accession>
<name>M3AI51_PSEFD</name>
<dbReference type="Proteomes" id="UP000016932">
    <property type="component" value="Unassembled WGS sequence"/>
</dbReference>
<dbReference type="VEuPathDB" id="FungiDB:MYCFIDRAFT_180041"/>
<feature type="compositionally biased region" description="Polar residues" evidence="1">
    <location>
        <begin position="660"/>
        <end position="683"/>
    </location>
</feature>
<keyword evidence="3" id="KW-1185">Reference proteome</keyword>
<dbReference type="HOGENOM" id="CLU_306314_0_0_1"/>
<organism evidence="2 3">
    <name type="scientific">Pseudocercospora fijiensis (strain CIRAD86)</name>
    <name type="common">Black leaf streak disease fungus</name>
    <name type="synonym">Mycosphaerella fijiensis</name>
    <dbReference type="NCBI Taxonomy" id="383855"/>
    <lineage>
        <taxon>Eukaryota</taxon>
        <taxon>Fungi</taxon>
        <taxon>Dikarya</taxon>
        <taxon>Ascomycota</taxon>
        <taxon>Pezizomycotina</taxon>
        <taxon>Dothideomycetes</taxon>
        <taxon>Dothideomycetidae</taxon>
        <taxon>Mycosphaerellales</taxon>
        <taxon>Mycosphaerellaceae</taxon>
        <taxon>Pseudocercospora</taxon>
    </lineage>
</organism>
<gene>
    <name evidence="2" type="ORF">MYCFIDRAFT_180041</name>
</gene>
<protein>
    <submittedName>
        <fullName evidence="2">Uncharacterized protein</fullName>
    </submittedName>
</protein>
<dbReference type="KEGG" id="pfj:MYCFIDRAFT_180041"/>
<dbReference type="RefSeq" id="XP_007932214.1">
    <property type="nucleotide sequence ID" value="XM_007934023.1"/>
</dbReference>
<evidence type="ECO:0000313" key="2">
    <source>
        <dbReference type="EMBL" id="EME77167.1"/>
    </source>
</evidence>
<proteinExistence type="predicted"/>
<feature type="compositionally biased region" description="Polar residues" evidence="1">
    <location>
        <begin position="374"/>
        <end position="387"/>
    </location>
</feature>
<dbReference type="EMBL" id="KB446567">
    <property type="protein sequence ID" value="EME77167.1"/>
    <property type="molecule type" value="Genomic_DNA"/>
</dbReference>
<dbReference type="AlphaFoldDB" id="M3AI51"/>
<feature type="region of interest" description="Disordered" evidence="1">
    <location>
        <begin position="353"/>
        <end position="392"/>
    </location>
</feature>
<reference evidence="2 3" key="1">
    <citation type="journal article" date="2012" name="PLoS Pathog.">
        <title>Diverse lifestyles and strategies of plant pathogenesis encoded in the genomes of eighteen Dothideomycetes fungi.</title>
        <authorList>
            <person name="Ohm R.A."/>
            <person name="Feau N."/>
            <person name="Henrissat B."/>
            <person name="Schoch C.L."/>
            <person name="Horwitz B.A."/>
            <person name="Barry K.W."/>
            <person name="Condon B.J."/>
            <person name="Copeland A.C."/>
            <person name="Dhillon B."/>
            <person name="Glaser F."/>
            <person name="Hesse C.N."/>
            <person name="Kosti I."/>
            <person name="LaButti K."/>
            <person name="Lindquist E.A."/>
            <person name="Lucas S."/>
            <person name="Salamov A.A."/>
            <person name="Bradshaw R.E."/>
            <person name="Ciuffetti L."/>
            <person name="Hamelin R.C."/>
            <person name="Kema G.H.J."/>
            <person name="Lawrence C."/>
            <person name="Scott J.A."/>
            <person name="Spatafora J.W."/>
            <person name="Turgeon B.G."/>
            <person name="de Wit P.J.G.M."/>
            <person name="Zhong S."/>
            <person name="Goodwin S.B."/>
            <person name="Grigoriev I.V."/>
        </authorList>
    </citation>
    <scope>NUCLEOTIDE SEQUENCE [LARGE SCALE GENOMIC DNA]</scope>
    <source>
        <strain evidence="2 3">CIRAD86</strain>
    </source>
</reference>
<sequence>MKHVCIDPVAYQSQETAMRFERVGGKQAGIGPVSESSRESWAAPKLSPHIRGFGGDTRPHADLLQQRELTHRIPDTPNLFFISTGNAERTSDDLRTANDTTNTLRFAAATPNDCDAQSENLDIREQCSMLSNLCMPPTPAGVSLVLDPIAAAALAAVPRLMKIFHQGPQVVKTLVRYADRYPAQNGRLGYATSCLEITAQKTFNCSSRAARSRIQNRLAPCPSSTRLFAAPWARRIATTLRRWSFESRHVRQMLCGVQPYRGDLESTDNALTVAPTERVNIELKDAILRWPVGKKAEDLTYDELISDAFANEEASIYHRIAEHKQSAALSSTRTSTRRETALLLEHLLPRREQQKHPLRSTRLRNCGGRDPTTGHFQSASAPLTTSKHCAGANDKRECPCVKAKEAGKANRARLPAIASSDGGVALVSGALPENGATLSKVALKGISPSYFSNSIRQNLLATANSHTPVRRNQARHHLYFIAFPYQFSGLEGHQALDYTEYLQNYHLPMFILPTRAPSSDQTMPLSHNTWSASAQISAIYSTQCRADEPSTRCPAWPPSNCKYSASLSGAFFYTPIRKTTSAHQKRYALTKIDIRPRKSTCAHENRHAQAHTYLHDGSAAAGILAKARHHQQLVNSQKEHVVIYAAREKRMPLQGRADSRATTVPEDSQSTQRLSVPRSQLISSGDEEVEFGRRRRRITGQSGCPKYTPIMVGMSTLREHVRRGDKVLEFGRARRTSGCRNNTPIIIAYAHLRYVLEHMFRRPRPLTECTYYSLSIITTFRSRRGILDQAPGLDLLATQKPEAVAKDGSTALFLDIAASHHELPEQMMGQRLGGRIAEVLEMHTEEKAMWAQRAQSAVLEGEEYLRAARREVVVLYSLIHPKERTGVNLTKVLMRMAIAGAQSFVCGTVNTVSSLVEKDFLFDLEATIVYQVVRTSRNSRHQVLLVRPADTWCCTWCRIWYRTWYRT</sequence>
<feature type="region of interest" description="Disordered" evidence="1">
    <location>
        <begin position="654"/>
        <end position="690"/>
    </location>
</feature>
<dbReference type="GeneID" id="19334261"/>